<sequence>MATTRIKAFPALGEEEFEGVWRAFWGRWVRWGGRMGDGGLEVRVEKKCGREHLSIIRSLSPGIRQSGDGEQQDWDQDEIPEDRDEEALLRAPPGGESGAYVQYDVLLSPTYHVPVLWFSIHGLSGTQCKGLEWVYENLVTPGMLDEVKGVGVLGGVGLGNHPLTDIPAYFVHPCNTADAMRDVCATGEVGVERYLAIWLGLVGGCVGVWVPRGVMEEGGE</sequence>
<evidence type="ECO:0000256" key="3">
    <source>
        <dbReference type="ARBA" id="ARBA00022679"/>
    </source>
</evidence>
<keyword evidence="5" id="KW-0653">Protein transport</keyword>
<dbReference type="Proteomes" id="UP000698800">
    <property type="component" value="Unassembled WGS sequence"/>
</dbReference>
<accession>A0A9P8HQP2</accession>
<dbReference type="AlphaFoldDB" id="A0A9P8HQP2"/>
<reference evidence="8" key="1">
    <citation type="submission" date="2021-03" db="EMBL/GenBank/DDBJ databases">
        <title>Comparative genomics and phylogenomic investigation of the class Geoglossomycetes provide insights into ecological specialization and systematics.</title>
        <authorList>
            <person name="Melie T."/>
            <person name="Pirro S."/>
            <person name="Miller A.N."/>
            <person name="Quandt A."/>
        </authorList>
    </citation>
    <scope>NUCLEOTIDE SEQUENCE</scope>
    <source>
        <strain evidence="8">GBOQ0MN5Z8</strain>
    </source>
</reference>
<evidence type="ECO:0000256" key="6">
    <source>
        <dbReference type="ARBA" id="ARBA00023006"/>
    </source>
</evidence>
<dbReference type="GO" id="GO:0005829">
    <property type="term" value="C:cytosol"/>
    <property type="evidence" value="ECO:0007669"/>
    <property type="project" value="TreeGrafter"/>
</dbReference>
<keyword evidence="3" id="KW-0808">Transferase</keyword>
<keyword evidence="9" id="KW-1185">Reference proteome</keyword>
<evidence type="ECO:0000256" key="4">
    <source>
        <dbReference type="ARBA" id="ARBA00022786"/>
    </source>
</evidence>
<dbReference type="GO" id="GO:0000422">
    <property type="term" value="P:autophagy of mitochondrion"/>
    <property type="evidence" value="ECO:0007669"/>
    <property type="project" value="TreeGrafter"/>
</dbReference>
<dbReference type="GO" id="GO:0000045">
    <property type="term" value="P:autophagosome assembly"/>
    <property type="evidence" value="ECO:0007669"/>
    <property type="project" value="TreeGrafter"/>
</dbReference>
<comment type="similarity">
    <text evidence="1">Belongs to the ATG10 family.</text>
</comment>
<dbReference type="GO" id="GO:0061651">
    <property type="term" value="F:Atg12 conjugating enzyme activity"/>
    <property type="evidence" value="ECO:0007669"/>
    <property type="project" value="TreeGrafter"/>
</dbReference>
<gene>
    <name evidence="8" type="ORF">FGG08_007486</name>
</gene>
<evidence type="ECO:0000256" key="2">
    <source>
        <dbReference type="ARBA" id="ARBA00021099"/>
    </source>
</evidence>
<organism evidence="8 9">
    <name type="scientific">Glutinoglossum americanum</name>
    <dbReference type="NCBI Taxonomy" id="1670608"/>
    <lineage>
        <taxon>Eukaryota</taxon>
        <taxon>Fungi</taxon>
        <taxon>Dikarya</taxon>
        <taxon>Ascomycota</taxon>
        <taxon>Pezizomycotina</taxon>
        <taxon>Geoglossomycetes</taxon>
        <taxon>Geoglossales</taxon>
        <taxon>Geoglossaceae</taxon>
        <taxon>Glutinoglossum</taxon>
    </lineage>
</organism>
<dbReference type="Pfam" id="PF03987">
    <property type="entry name" value="Autophagy_act_C"/>
    <property type="match status" value="1"/>
</dbReference>
<keyword evidence="4" id="KW-0833">Ubl conjugation pathway</keyword>
<dbReference type="GO" id="GO:0015031">
    <property type="term" value="P:protein transport"/>
    <property type="evidence" value="ECO:0007669"/>
    <property type="project" value="UniProtKB-KW"/>
</dbReference>
<evidence type="ECO:0000256" key="1">
    <source>
        <dbReference type="ARBA" id="ARBA00005696"/>
    </source>
</evidence>
<comment type="caution">
    <text evidence="8">The sequence shown here is derived from an EMBL/GenBank/DDBJ whole genome shotgun (WGS) entry which is preliminary data.</text>
</comment>
<dbReference type="Gene3D" id="3.30.1460.50">
    <property type="match status" value="1"/>
</dbReference>
<evidence type="ECO:0000256" key="7">
    <source>
        <dbReference type="ARBA" id="ARBA00029833"/>
    </source>
</evidence>
<name>A0A9P8HQP2_9PEZI</name>
<keyword evidence="5" id="KW-0813">Transport</keyword>
<evidence type="ECO:0000313" key="9">
    <source>
        <dbReference type="Proteomes" id="UP000698800"/>
    </source>
</evidence>
<proteinExistence type="inferred from homology"/>
<dbReference type="EMBL" id="JAGHQL010000318">
    <property type="protein sequence ID" value="KAH0533896.1"/>
    <property type="molecule type" value="Genomic_DNA"/>
</dbReference>
<dbReference type="PANTHER" id="PTHR14957:SF1">
    <property type="entry name" value="UBIQUITIN-LIKE-CONJUGATING ENZYME ATG10"/>
    <property type="match status" value="1"/>
</dbReference>
<evidence type="ECO:0000313" key="8">
    <source>
        <dbReference type="EMBL" id="KAH0533896.1"/>
    </source>
</evidence>
<dbReference type="OrthoDB" id="4089664at2759"/>
<protein>
    <recommendedName>
        <fullName evidence="2">Ubiquitin-like-conjugating enzyme ATG10</fullName>
    </recommendedName>
    <alternativeName>
        <fullName evidence="7">Autophagy-related protein 10</fullName>
    </alternativeName>
</protein>
<dbReference type="GO" id="GO:0032446">
    <property type="term" value="P:protein modification by small protein conjugation"/>
    <property type="evidence" value="ECO:0007669"/>
    <property type="project" value="TreeGrafter"/>
</dbReference>
<keyword evidence="6" id="KW-0072">Autophagy</keyword>
<dbReference type="InterPro" id="IPR007135">
    <property type="entry name" value="Atg3/Atg10"/>
</dbReference>
<evidence type="ECO:0000256" key="5">
    <source>
        <dbReference type="ARBA" id="ARBA00022927"/>
    </source>
</evidence>
<dbReference type="PANTHER" id="PTHR14957">
    <property type="entry name" value="UBIQUITIN-LIKE-CONJUGATING ENZYME ATG10"/>
    <property type="match status" value="1"/>
</dbReference>